<evidence type="ECO:0000259" key="2">
    <source>
        <dbReference type="Pfam" id="PF04424"/>
    </source>
</evidence>
<evidence type="ECO:0000313" key="3">
    <source>
        <dbReference type="EMBL" id="OMH81779.1"/>
    </source>
</evidence>
<comment type="caution">
    <text evidence="3">The sequence shown here is derived from an EMBL/GenBank/DDBJ whole genome shotgun (WGS) entry which is preliminary data.</text>
</comment>
<evidence type="ECO:0000313" key="4">
    <source>
        <dbReference type="Proteomes" id="UP000188320"/>
    </source>
</evidence>
<gene>
    <name evidence="3" type="ORF">AX774_g4752</name>
</gene>
<feature type="domain" description="MINDY deubiquitinase" evidence="2">
    <location>
        <begin position="3"/>
        <end position="222"/>
    </location>
</feature>
<feature type="region of interest" description="Disordered" evidence="1">
    <location>
        <begin position="282"/>
        <end position="358"/>
    </location>
</feature>
<evidence type="ECO:0000256" key="1">
    <source>
        <dbReference type="SAM" id="MobiDB-lite"/>
    </source>
</evidence>
<dbReference type="PANTHER" id="PTHR18063:SF6">
    <property type="entry name" value="UBIQUITIN CARBOXYL-TERMINAL HYDROLASE"/>
    <property type="match status" value="1"/>
</dbReference>
<accession>A0A1R1PLH0</accession>
<keyword evidence="4" id="KW-1185">Reference proteome</keyword>
<dbReference type="InterPro" id="IPR007518">
    <property type="entry name" value="MINDY"/>
</dbReference>
<dbReference type="GO" id="GO:0005829">
    <property type="term" value="C:cytosol"/>
    <property type="evidence" value="ECO:0007669"/>
    <property type="project" value="TreeGrafter"/>
</dbReference>
<dbReference type="GO" id="GO:0071108">
    <property type="term" value="P:protein K48-linked deubiquitination"/>
    <property type="evidence" value="ECO:0007669"/>
    <property type="project" value="TreeGrafter"/>
</dbReference>
<feature type="compositionally biased region" description="Polar residues" evidence="1">
    <location>
        <begin position="327"/>
        <end position="341"/>
    </location>
</feature>
<sequence length="358" mass="40658">MTTELVGLLMDYLYSHEKEITQDTERMDKIIHRLPELSRGLDVNIHFDSIRGIEANSEAELIFKAFEVDFVHGWVVNPISESEIFNILTQKCGTSYEGAVSYVFYGESVGDRTTSSVQGDCGKQKEEEHQEIMQGATLIREFLNSNATQITDYGLQIMQESIPENHLSLFFRNNHFSTLYKRRDNELYLLCTDVSLASDSRIVWETLSDVNQLHSEFLDSNFIPMLEEGGTVSSVDKNKRTNDNDYVRNDFEEQKKWFNKHSSDKQHQINADYQYALSLQKQAENPSRTHPELPPGMNAGKSGLYGVPQSSDSSEGARHNSQRKKNGNTNSSSGGFRSGNPSRKPERKQSSPSNCILF</sequence>
<dbReference type="GO" id="GO:1990380">
    <property type="term" value="F:K48-linked deubiquitinase activity"/>
    <property type="evidence" value="ECO:0007669"/>
    <property type="project" value="InterPro"/>
</dbReference>
<protein>
    <recommendedName>
        <fullName evidence="2">MINDY deubiquitinase domain-containing protein</fullName>
    </recommendedName>
</protein>
<dbReference type="GO" id="GO:0071944">
    <property type="term" value="C:cell periphery"/>
    <property type="evidence" value="ECO:0007669"/>
    <property type="project" value="TreeGrafter"/>
</dbReference>
<reference evidence="4" key="1">
    <citation type="submission" date="2017-01" db="EMBL/GenBank/DDBJ databases">
        <authorList>
            <person name="Wang Y."/>
            <person name="White M."/>
            <person name="Kvist S."/>
            <person name="Moncalvo J.-M."/>
        </authorList>
    </citation>
    <scope>NUCLEOTIDE SEQUENCE [LARGE SCALE GENOMIC DNA]</scope>
    <source>
        <strain evidence="4">COL-18-3</strain>
    </source>
</reference>
<organism evidence="3 4">
    <name type="scientific">Zancudomyces culisetae</name>
    <name type="common">Gut fungus</name>
    <name type="synonym">Smittium culisetae</name>
    <dbReference type="NCBI Taxonomy" id="1213189"/>
    <lineage>
        <taxon>Eukaryota</taxon>
        <taxon>Fungi</taxon>
        <taxon>Fungi incertae sedis</taxon>
        <taxon>Zoopagomycota</taxon>
        <taxon>Kickxellomycotina</taxon>
        <taxon>Harpellomycetes</taxon>
        <taxon>Harpellales</taxon>
        <taxon>Legeriomycetaceae</taxon>
        <taxon>Zancudomyces</taxon>
    </lineage>
</organism>
<dbReference type="AlphaFoldDB" id="A0A1R1PLH0"/>
<name>A0A1R1PLH0_ZANCU</name>
<dbReference type="PANTHER" id="PTHR18063">
    <property type="entry name" value="NF-E2 INDUCIBLE PROTEIN"/>
    <property type="match status" value="1"/>
</dbReference>
<dbReference type="EMBL" id="LSSK01000825">
    <property type="protein sequence ID" value="OMH81779.1"/>
    <property type="molecule type" value="Genomic_DNA"/>
</dbReference>
<dbReference type="GO" id="GO:0004843">
    <property type="term" value="F:cysteine-type deubiquitinase activity"/>
    <property type="evidence" value="ECO:0007669"/>
    <property type="project" value="InterPro"/>
</dbReference>
<dbReference type="InterPro" id="IPR033979">
    <property type="entry name" value="MINDY_domain"/>
</dbReference>
<dbReference type="GO" id="GO:0016807">
    <property type="term" value="F:cysteine-type carboxypeptidase activity"/>
    <property type="evidence" value="ECO:0007669"/>
    <property type="project" value="TreeGrafter"/>
</dbReference>
<proteinExistence type="predicted"/>
<dbReference type="OrthoDB" id="10261212at2759"/>
<dbReference type="Pfam" id="PF04424">
    <property type="entry name" value="MINDY_DUB"/>
    <property type="match status" value="1"/>
</dbReference>
<dbReference type="Proteomes" id="UP000188320">
    <property type="component" value="Unassembled WGS sequence"/>
</dbReference>